<sequence length="35" mass="3794">MQGIIRAFILGVILALGWTPWIGPILSALLSKKTD</sequence>
<gene>
    <name evidence="2" type="ORF">LJ207_06310</name>
</gene>
<dbReference type="AlphaFoldDB" id="A0AAW4WZH8"/>
<proteinExistence type="predicted"/>
<organism evidence="2 3">
    <name type="scientific">Halanaerobium polyolivorans</name>
    <dbReference type="NCBI Taxonomy" id="2886943"/>
    <lineage>
        <taxon>Bacteria</taxon>
        <taxon>Bacillati</taxon>
        <taxon>Bacillota</taxon>
        <taxon>Clostridia</taxon>
        <taxon>Halanaerobiales</taxon>
        <taxon>Halanaerobiaceae</taxon>
        <taxon>Halanaerobium</taxon>
    </lineage>
</organism>
<feature type="transmembrane region" description="Helical" evidence="1">
    <location>
        <begin position="7"/>
        <end position="30"/>
    </location>
</feature>
<evidence type="ECO:0000313" key="3">
    <source>
        <dbReference type="Proteomes" id="UP001199296"/>
    </source>
</evidence>
<evidence type="ECO:0000256" key="1">
    <source>
        <dbReference type="SAM" id="Phobius"/>
    </source>
</evidence>
<name>A0AAW4WZH8_9FIRM</name>
<keyword evidence="1" id="KW-0812">Transmembrane</keyword>
<comment type="caution">
    <text evidence="2">The sequence shown here is derived from an EMBL/GenBank/DDBJ whole genome shotgun (WGS) entry which is preliminary data.</text>
</comment>
<keyword evidence="1" id="KW-0472">Membrane</keyword>
<evidence type="ECO:0000313" key="2">
    <source>
        <dbReference type="EMBL" id="MCC3144930.1"/>
    </source>
</evidence>
<dbReference type="EMBL" id="JAJFAT010000007">
    <property type="protein sequence ID" value="MCC3144930.1"/>
    <property type="molecule type" value="Genomic_DNA"/>
</dbReference>
<dbReference type="Proteomes" id="UP001199296">
    <property type="component" value="Unassembled WGS sequence"/>
</dbReference>
<keyword evidence="1" id="KW-1133">Transmembrane helix</keyword>
<keyword evidence="3" id="KW-1185">Reference proteome</keyword>
<reference evidence="2 3" key="1">
    <citation type="submission" date="2021-10" db="EMBL/GenBank/DDBJ databases">
        <authorList>
            <person name="Grouzdev D.S."/>
            <person name="Pantiukh K.S."/>
            <person name="Krutkina M.S."/>
        </authorList>
    </citation>
    <scope>NUCLEOTIDE SEQUENCE [LARGE SCALE GENOMIC DNA]</scope>
    <source>
        <strain evidence="2 3">Z-7514</strain>
    </source>
</reference>
<accession>A0AAW4WZH8</accession>
<protein>
    <submittedName>
        <fullName evidence="2">Cytochrome c biogenesis protein CcdA</fullName>
    </submittedName>
</protein>